<evidence type="ECO:0000313" key="2">
    <source>
        <dbReference type="Proteomes" id="UP000008152"/>
    </source>
</evidence>
<gene>
    <name evidence="1" type="ordered locus">VIBHAR_05006</name>
</gene>
<dbReference type="AlphaFoldDB" id="A7N3B3"/>
<name>A7N3B3_VIBC1</name>
<dbReference type="KEGG" id="vha:VIBHAR_05006"/>
<dbReference type="Pfam" id="PF20288">
    <property type="entry name" value="MC2"/>
    <property type="match status" value="1"/>
</dbReference>
<proteinExistence type="predicted"/>
<evidence type="ECO:0000313" key="1">
    <source>
        <dbReference type="EMBL" id="ABU72913.1"/>
    </source>
</evidence>
<protein>
    <recommendedName>
        <fullName evidence="3">Threonine transporter RhtB</fullName>
    </recommendedName>
</protein>
<dbReference type="EMBL" id="CP000790">
    <property type="protein sequence ID" value="ABU72913.1"/>
    <property type="molecule type" value="Genomic_DNA"/>
</dbReference>
<dbReference type="Proteomes" id="UP000008152">
    <property type="component" value="Chromosome II"/>
</dbReference>
<evidence type="ECO:0008006" key="3">
    <source>
        <dbReference type="Google" id="ProtNLM"/>
    </source>
</evidence>
<sequence>MTVNTSNIFNSPIETGLRSLTLLEAGYPNSYDLERITYYDYLLVHSGDIDGGPESIHPNTPNRAGEVLVRRPVIESGISVMVSKGLIEVKYTQSGIKYMATELATPFLDSLQASYSQKMIAIAGWVVDSFDGQSNKEIRSIVNENLNVLGGGSLSNSFSKEEL</sequence>
<organism evidence="1 2">
    <name type="scientific">Vibrio campbellii (strain ATCC BAA-1116)</name>
    <dbReference type="NCBI Taxonomy" id="2902295"/>
    <lineage>
        <taxon>Bacteria</taxon>
        <taxon>Pseudomonadati</taxon>
        <taxon>Pseudomonadota</taxon>
        <taxon>Gammaproteobacteria</taxon>
        <taxon>Vibrionales</taxon>
        <taxon>Vibrionaceae</taxon>
        <taxon>Vibrio</taxon>
    </lineage>
</organism>
<reference evidence="1 2" key="1">
    <citation type="submission" date="2007-08" db="EMBL/GenBank/DDBJ databases">
        <authorList>
            <consortium name="The Vibrio harveyi Genome Sequencing Project"/>
            <person name="Bassler B."/>
            <person name="Clifton S.W."/>
            <person name="Fulton L."/>
            <person name="Delehaunty K."/>
            <person name="Fronick C."/>
            <person name="Harrison M."/>
            <person name="Markivic C."/>
            <person name="Fulton R."/>
            <person name="Tin-Wollam A.-M."/>
            <person name="Shah N."/>
            <person name="Pepin K."/>
            <person name="Nash W."/>
            <person name="Thiruvilangam P."/>
            <person name="Bhonagiri V."/>
            <person name="Waters C."/>
            <person name="Tu K.C."/>
            <person name="Irgon J."/>
            <person name="Wilson R.K."/>
        </authorList>
    </citation>
    <scope>NUCLEOTIDE SEQUENCE [LARGE SCALE GENOMIC DNA]</scope>
    <source>
        <strain evidence="2">ATCC BAA-1116 / BB120</strain>
    </source>
</reference>
<dbReference type="InterPro" id="IPR046904">
    <property type="entry name" value="ABC-3C_MC2"/>
</dbReference>
<dbReference type="RefSeq" id="WP_011999286.1">
    <property type="nucleotide sequence ID" value="NC_009784.1"/>
</dbReference>
<accession>A7N3B3</accession>
<dbReference type="PATRIC" id="fig|338187.36.peg.3890"/>